<dbReference type="SUPFAM" id="SSF51445">
    <property type="entry name" value="(Trans)glycosidases"/>
    <property type="match status" value="1"/>
</dbReference>
<organism evidence="7 10">
    <name type="scientific">Medicago truncatula</name>
    <name type="common">Barrel medic</name>
    <name type="synonym">Medicago tribuloides</name>
    <dbReference type="NCBI Taxonomy" id="3880"/>
    <lineage>
        <taxon>Eukaryota</taxon>
        <taxon>Viridiplantae</taxon>
        <taxon>Streptophyta</taxon>
        <taxon>Embryophyta</taxon>
        <taxon>Tracheophyta</taxon>
        <taxon>Spermatophyta</taxon>
        <taxon>Magnoliopsida</taxon>
        <taxon>eudicotyledons</taxon>
        <taxon>Gunneridae</taxon>
        <taxon>Pentapetalae</taxon>
        <taxon>rosids</taxon>
        <taxon>fabids</taxon>
        <taxon>Fabales</taxon>
        <taxon>Fabaceae</taxon>
        <taxon>Papilionoideae</taxon>
        <taxon>50 kb inversion clade</taxon>
        <taxon>NPAAA clade</taxon>
        <taxon>Hologalegina</taxon>
        <taxon>IRL clade</taxon>
        <taxon>Trifolieae</taxon>
        <taxon>Medicago</taxon>
    </lineage>
</organism>
<dbReference type="Gene3D" id="3.20.20.80">
    <property type="entry name" value="Glycosidases"/>
    <property type="match status" value="1"/>
</dbReference>
<reference evidence="11" key="4">
    <citation type="journal article" date="2018" name="Nat. Plants">
        <title>Whole-genome landscape of Medicago truncatula symbiotic genes.</title>
        <authorList>
            <person name="Pecrix Y."/>
            <person name="Staton S.E."/>
            <person name="Sallet E."/>
            <person name="Lelandais-Briere C."/>
            <person name="Moreau S."/>
            <person name="Carrere S."/>
            <person name="Blein T."/>
            <person name="Jardinaud M.F."/>
            <person name="Latrasse D."/>
            <person name="Zouine M."/>
            <person name="Zahm M."/>
            <person name="Kreplak J."/>
            <person name="Mayjonade B."/>
            <person name="Satge C."/>
            <person name="Perez M."/>
            <person name="Cauet S."/>
            <person name="Marande W."/>
            <person name="Chantry-Darmon C."/>
            <person name="Lopez-Roques C."/>
            <person name="Bouchez O."/>
            <person name="Berard A."/>
            <person name="Debelle F."/>
            <person name="Munos S."/>
            <person name="Bendahmane A."/>
            <person name="Berges H."/>
            <person name="Niebel A."/>
            <person name="Buitink J."/>
            <person name="Frugier F."/>
            <person name="Benhamed M."/>
            <person name="Crespi M."/>
            <person name="Gouzy J."/>
            <person name="Gamas P."/>
        </authorList>
    </citation>
    <scope>NUCLEOTIDE SEQUENCE [LARGE SCALE GENOMIC DNA]</scope>
    <source>
        <strain evidence="11">cv. Jemalong A17</strain>
    </source>
</reference>
<dbReference type="KEGG" id="mtr:11421554"/>
<evidence type="ECO:0000313" key="7">
    <source>
        <dbReference type="EMBL" id="AES77610.2"/>
    </source>
</evidence>
<dbReference type="PaxDb" id="3880-AES77610"/>
<evidence type="ECO:0000256" key="1">
    <source>
        <dbReference type="ARBA" id="ARBA00005641"/>
    </source>
</evidence>
<reference evidence="7 10" key="2">
    <citation type="journal article" date="2014" name="BMC Genomics">
        <title>An improved genome release (version Mt4.0) for the model legume Medicago truncatula.</title>
        <authorList>
            <person name="Tang H."/>
            <person name="Krishnakumar V."/>
            <person name="Bidwell S."/>
            <person name="Rosen B."/>
            <person name="Chan A."/>
            <person name="Zhou S."/>
            <person name="Gentzbittel L."/>
            <person name="Childs K.L."/>
            <person name="Yandell M."/>
            <person name="Gundlach H."/>
            <person name="Mayer K.F."/>
            <person name="Schwartz D.C."/>
            <person name="Town C.D."/>
        </authorList>
    </citation>
    <scope>GENOME REANNOTATION</scope>
    <source>
        <strain evidence="9 10">cv. Jemalong A17</strain>
    </source>
</reference>
<feature type="domain" description="Glycoside hydrolase family 5" evidence="6">
    <location>
        <begin position="36"/>
        <end position="351"/>
    </location>
</feature>
<feature type="chain" id="PRO_5014574013" evidence="5">
    <location>
        <begin position="25"/>
        <end position="535"/>
    </location>
</feature>
<evidence type="ECO:0000313" key="8">
    <source>
        <dbReference type="EMBL" id="RHN44347.1"/>
    </source>
</evidence>
<keyword evidence="10" id="KW-1185">Reference proteome</keyword>
<sequence length="535" mass="60316">MMGGKPLSLILLLAFSIFASNSNSLPLSTNNRWIVDETGKRVKLHCVNWSSHMNAMVAEGLETIPLKDIITQLKGLGFDCVRYTWATKMFTRYSNYKVGENLDKLNLTSSRLGIRFYNPSFENITVVEAFDNVIDEFGRQGMMVLADNHVSDPKWCCDNNDGNGFFGDQYFNPEEWLQGLSNVSNRVKGKSQVVAIGLRNELRGPSQNISSWQKYMSQGATTVHKENPNVLVFVSGFNYDIDLSFLKTNPLNTSIGDKLVYEVHSYAWSTGDRSDWDKQPLNKKCANVMNNLNDKAGFLMSGSNPNPLVMSEFGADLTAIDDKNQTFNQRFLSCMLAYLAGVDLDWALWTAQGSYYIRDKESNASEPFGIWNIDFKSLRYPDFSQRFQLVQKKLLDPSLNSSKSYIIYHPLSGQCVKVNTNNELELGDCEWASKWNQEGQQIKLVGNGTYIEAVSDGSQVKVSNDCKSKQSFWKTLSATNLHLGTLDEQGQKLCLQRESPTSPKIVTKRCICIDDNPACLEDPQSQWFQLVTTNV</sequence>
<dbReference type="PANTHER" id="PTHR31263:SF46">
    <property type="entry name" value="HYDROLYZING O-GLYCOSYL COMPOUNDS HYDROLASE"/>
    <property type="match status" value="1"/>
</dbReference>
<protein>
    <submittedName>
        <fullName evidence="7">Hydrolyzing O-glycosyl compounds hydrolase</fullName>
    </submittedName>
    <submittedName>
        <fullName evidence="8">Putative cellulase</fullName>
        <ecNumber evidence="8">3.2.1.4</ecNumber>
    </submittedName>
</protein>
<accession>G7L493</accession>
<dbReference type="EnsemblPlants" id="AES77610">
    <property type="protein sequence ID" value="AES77610"/>
    <property type="gene ID" value="MTR_7g012840"/>
</dbReference>
<evidence type="ECO:0000259" key="6">
    <source>
        <dbReference type="Pfam" id="PF00150"/>
    </source>
</evidence>
<dbReference type="EMBL" id="PSQE01000007">
    <property type="protein sequence ID" value="RHN44347.1"/>
    <property type="molecule type" value="Genomic_DNA"/>
</dbReference>
<dbReference type="InterPro" id="IPR001547">
    <property type="entry name" value="Glyco_hydro_5"/>
</dbReference>
<keyword evidence="5" id="KW-0732">Signal</keyword>
<dbReference type="Pfam" id="PF00150">
    <property type="entry name" value="Cellulase"/>
    <property type="match status" value="1"/>
</dbReference>
<evidence type="ECO:0000256" key="2">
    <source>
        <dbReference type="ARBA" id="ARBA00022801"/>
    </source>
</evidence>
<evidence type="ECO:0000256" key="5">
    <source>
        <dbReference type="SAM" id="SignalP"/>
    </source>
</evidence>
<dbReference type="HOGENOM" id="CLU_039562_2_1_1"/>
<evidence type="ECO:0000256" key="3">
    <source>
        <dbReference type="ARBA" id="ARBA00023295"/>
    </source>
</evidence>
<dbReference type="GO" id="GO:0008810">
    <property type="term" value="F:cellulase activity"/>
    <property type="evidence" value="ECO:0007669"/>
    <property type="project" value="UniProtKB-EC"/>
</dbReference>
<reference evidence="9" key="3">
    <citation type="submission" date="2015-04" db="UniProtKB">
        <authorList>
            <consortium name="EnsemblPlants"/>
        </authorList>
    </citation>
    <scope>IDENTIFICATION</scope>
    <source>
        <strain evidence="9">cv. Jemalong A17</strain>
    </source>
</reference>
<dbReference type="InterPro" id="IPR017853">
    <property type="entry name" value="GH"/>
</dbReference>
<dbReference type="InterPro" id="IPR035992">
    <property type="entry name" value="Ricin_B-like_lectins"/>
</dbReference>
<accession>A0A0C3W1W1</accession>
<dbReference type="Proteomes" id="UP000265566">
    <property type="component" value="Chromosome 7"/>
</dbReference>
<evidence type="ECO:0000313" key="9">
    <source>
        <dbReference type="EnsemblPlants" id="AES77610"/>
    </source>
</evidence>
<keyword evidence="3 4" id="KW-0326">Glycosidase</keyword>
<name>G7L493_MEDTR</name>
<gene>
    <name evidence="9" type="primary">11421554</name>
    <name evidence="7" type="ordered locus">MTR_7g012840</name>
    <name evidence="8" type="ORF">MtrunA17_Chr7g0218431</name>
</gene>
<dbReference type="EC" id="3.2.1.4" evidence="8"/>
<dbReference type="EMBL" id="CM001223">
    <property type="protein sequence ID" value="AES77610.2"/>
    <property type="molecule type" value="Genomic_DNA"/>
</dbReference>
<dbReference type="eggNOG" id="ENOG502QVYM">
    <property type="taxonomic scope" value="Eukaryota"/>
</dbReference>
<dbReference type="SUPFAM" id="SSF50370">
    <property type="entry name" value="Ricin B-like lectins"/>
    <property type="match status" value="1"/>
</dbReference>
<dbReference type="GO" id="GO:0000272">
    <property type="term" value="P:polysaccharide catabolic process"/>
    <property type="evidence" value="ECO:0007669"/>
    <property type="project" value="InterPro"/>
</dbReference>
<evidence type="ECO:0000313" key="10">
    <source>
        <dbReference type="Proteomes" id="UP000002051"/>
    </source>
</evidence>
<comment type="similarity">
    <text evidence="1 4">Belongs to the glycosyl hydrolase 5 (cellulase A) family.</text>
</comment>
<dbReference type="Proteomes" id="UP000002051">
    <property type="component" value="Unassembled WGS sequence"/>
</dbReference>
<dbReference type="PANTHER" id="PTHR31263">
    <property type="entry name" value="CELLULASE FAMILY PROTEIN (AFU_ORTHOLOGUE AFUA_5G14560)"/>
    <property type="match status" value="1"/>
</dbReference>
<reference evidence="8" key="5">
    <citation type="journal article" date="2018" name="Nat. Plants">
        <title>Whole-genome landscape of Medicago truncatula symbiotic genes.</title>
        <authorList>
            <person name="Pecrix Y."/>
            <person name="Gamas P."/>
            <person name="Carrere S."/>
        </authorList>
    </citation>
    <scope>NUCLEOTIDE SEQUENCE</scope>
    <source>
        <tissue evidence="8">Leaves</tissue>
    </source>
</reference>
<dbReference type="STRING" id="3880.G7L493"/>
<dbReference type="Gramene" id="rna38457">
    <property type="protein sequence ID" value="RHN44347.1"/>
    <property type="gene ID" value="gene38457"/>
</dbReference>
<dbReference type="OrthoDB" id="442731at2759"/>
<feature type="signal peptide" evidence="5">
    <location>
        <begin position="1"/>
        <end position="24"/>
    </location>
</feature>
<reference evidence="7 10" key="1">
    <citation type="journal article" date="2011" name="Nature">
        <title>The Medicago genome provides insight into the evolution of rhizobial symbioses.</title>
        <authorList>
            <person name="Young N.D."/>
            <person name="Debelle F."/>
            <person name="Oldroyd G.E."/>
            <person name="Geurts R."/>
            <person name="Cannon S.B."/>
            <person name="Udvardi M.K."/>
            <person name="Benedito V.A."/>
            <person name="Mayer K.F."/>
            <person name="Gouzy J."/>
            <person name="Schoof H."/>
            <person name="Van de Peer Y."/>
            <person name="Proost S."/>
            <person name="Cook D.R."/>
            <person name="Meyers B.C."/>
            <person name="Spannagl M."/>
            <person name="Cheung F."/>
            <person name="De Mita S."/>
            <person name="Krishnakumar V."/>
            <person name="Gundlach H."/>
            <person name="Zhou S."/>
            <person name="Mudge J."/>
            <person name="Bharti A.K."/>
            <person name="Murray J.D."/>
            <person name="Naoumkina M.A."/>
            <person name="Rosen B."/>
            <person name="Silverstein K.A."/>
            <person name="Tang H."/>
            <person name="Rombauts S."/>
            <person name="Zhao P.X."/>
            <person name="Zhou P."/>
            <person name="Barbe V."/>
            <person name="Bardou P."/>
            <person name="Bechner M."/>
            <person name="Bellec A."/>
            <person name="Berger A."/>
            <person name="Berges H."/>
            <person name="Bidwell S."/>
            <person name="Bisseling T."/>
            <person name="Choisne N."/>
            <person name="Couloux A."/>
            <person name="Denny R."/>
            <person name="Deshpande S."/>
            <person name="Dai X."/>
            <person name="Doyle J.J."/>
            <person name="Dudez A.M."/>
            <person name="Farmer A.D."/>
            <person name="Fouteau S."/>
            <person name="Franken C."/>
            <person name="Gibelin C."/>
            <person name="Gish J."/>
            <person name="Goldstein S."/>
            <person name="Gonzalez A.J."/>
            <person name="Green P.J."/>
            <person name="Hallab A."/>
            <person name="Hartog M."/>
            <person name="Hua A."/>
            <person name="Humphray S.J."/>
            <person name="Jeong D.H."/>
            <person name="Jing Y."/>
            <person name="Jocker A."/>
            <person name="Kenton S.M."/>
            <person name="Kim D.J."/>
            <person name="Klee K."/>
            <person name="Lai H."/>
            <person name="Lang C."/>
            <person name="Lin S."/>
            <person name="Macmil S.L."/>
            <person name="Magdelenat G."/>
            <person name="Matthews L."/>
            <person name="McCorrison J."/>
            <person name="Monaghan E.L."/>
            <person name="Mun J.H."/>
            <person name="Najar F.Z."/>
            <person name="Nicholson C."/>
            <person name="Noirot C."/>
            <person name="O'Bleness M."/>
            <person name="Paule C.R."/>
            <person name="Poulain J."/>
            <person name="Prion F."/>
            <person name="Qin B."/>
            <person name="Qu C."/>
            <person name="Retzel E.F."/>
            <person name="Riddle C."/>
            <person name="Sallet E."/>
            <person name="Samain S."/>
            <person name="Samson N."/>
            <person name="Sanders I."/>
            <person name="Saurat O."/>
            <person name="Scarpelli C."/>
            <person name="Schiex T."/>
            <person name="Segurens B."/>
            <person name="Severin A.J."/>
            <person name="Sherrier D.J."/>
            <person name="Shi R."/>
            <person name="Sims S."/>
            <person name="Singer S.R."/>
            <person name="Sinharoy S."/>
            <person name="Sterck L."/>
            <person name="Viollet A."/>
            <person name="Wang B.B."/>
            <person name="Wang K."/>
            <person name="Wang M."/>
            <person name="Wang X."/>
            <person name="Warfsmann J."/>
            <person name="Weissenbach J."/>
            <person name="White D.D."/>
            <person name="White J.D."/>
            <person name="Wiley G.B."/>
            <person name="Wincker P."/>
            <person name="Xing Y."/>
            <person name="Yang L."/>
            <person name="Yao Z."/>
            <person name="Ying F."/>
            <person name="Zhai J."/>
            <person name="Zhou L."/>
            <person name="Zuber A."/>
            <person name="Denarie J."/>
            <person name="Dixon R.A."/>
            <person name="May G.D."/>
            <person name="Schwartz D.C."/>
            <person name="Rogers J."/>
            <person name="Quetier F."/>
            <person name="Town C.D."/>
            <person name="Roe B.A."/>
        </authorList>
    </citation>
    <scope>NUCLEOTIDE SEQUENCE [LARGE SCALE GENOMIC DNA]</scope>
    <source>
        <strain evidence="7">A17</strain>
        <strain evidence="9 10">cv. Jemalong A17</strain>
    </source>
</reference>
<keyword evidence="2 4" id="KW-0378">Hydrolase</keyword>
<evidence type="ECO:0000313" key="11">
    <source>
        <dbReference type="Proteomes" id="UP000265566"/>
    </source>
</evidence>
<proteinExistence type="inferred from homology"/>
<dbReference type="AlphaFoldDB" id="G7L493"/>
<evidence type="ECO:0000256" key="4">
    <source>
        <dbReference type="RuleBase" id="RU361153"/>
    </source>
</evidence>